<reference evidence="1 2" key="1">
    <citation type="submission" date="2023-03" db="EMBL/GenBank/DDBJ databases">
        <title>Genome insight into feeding habits of ladybird beetles.</title>
        <authorList>
            <person name="Li H.-S."/>
            <person name="Huang Y.-H."/>
            <person name="Pang H."/>
        </authorList>
    </citation>
    <scope>NUCLEOTIDE SEQUENCE [LARGE SCALE GENOMIC DNA]</scope>
    <source>
        <strain evidence="1">SYSU_2023b</strain>
        <tissue evidence="1">Whole body</tissue>
    </source>
</reference>
<name>A0AAW1VGW5_9CUCU</name>
<dbReference type="Proteomes" id="UP001431783">
    <property type="component" value="Unassembled WGS sequence"/>
</dbReference>
<protein>
    <recommendedName>
        <fullName evidence="3">Endonuclease/exonuclease/phosphatase domain-containing protein</fullName>
    </recommendedName>
</protein>
<dbReference type="Gene3D" id="3.60.10.10">
    <property type="entry name" value="Endonuclease/exonuclease/phosphatase"/>
    <property type="match status" value="1"/>
</dbReference>
<comment type="caution">
    <text evidence="1">The sequence shown here is derived from an EMBL/GenBank/DDBJ whole genome shotgun (WGS) entry which is preliminary data.</text>
</comment>
<evidence type="ECO:0000313" key="1">
    <source>
        <dbReference type="EMBL" id="KAK9891931.1"/>
    </source>
</evidence>
<dbReference type="InterPro" id="IPR036691">
    <property type="entry name" value="Endo/exonu/phosph_ase_sf"/>
</dbReference>
<evidence type="ECO:0008006" key="3">
    <source>
        <dbReference type="Google" id="ProtNLM"/>
    </source>
</evidence>
<dbReference type="EMBL" id="JARQZJ010000131">
    <property type="protein sequence ID" value="KAK9891931.1"/>
    <property type="molecule type" value="Genomic_DNA"/>
</dbReference>
<sequence length="162" mass="18802">MALEHEPDVLTITEHWKCEEDIKNYQIDGYRLASFYRRQRRSHGGCALYISNKCSFTDNGYIKSLSVPKVVECCAAQIKMKIMKVVVICIYVPNTPPECNVYVFLETLRSMLDWCIINNEKFIITGDFNINVLADNRECRDLVSLLEMYNRADRGEDNSPPY</sequence>
<dbReference type="PANTHER" id="PTHR33776">
    <property type="entry name" value="ENDO/EXONUCLEASE/PHOSPHATASE DOMAIN-CONTAINING PROTEIN"/>
    <property type="match status" value="1"/>
</dbReference>
<dbReference type="SUPFAM" id="SSF56219">
    <property type="entry name" value="DNase I-like"/>
    <property type="match status" value="1"/>
</dbReference>
<keyword evidence="2" id="KW-1185">Reference proteome</keyword>
<dbReference type="AlphaFoldDB" id="A0AAW1VGW5"/>
<evidence type="ECO:0000313" key="2">
    <source>
        <dbReference type="Proteomes" id="UP001431783"/>
    </source>
</evidence>
<gene>
    <name evidence="1" type="ORF">WA026_017414</name>
</gene>
<dbReference type="PANTHER" id="PTHR33776:SF4">
    <property type="entry name" value="ENDONUCLEASE_EXONUCLEASE_PHOSPHATASE DOMAIN-CONTAINING PROTEIN"/>
    <property type="match status" value="1"/>
</dbReference>
<accession>A0AAW1VGW5</accession>
<organism evidence="1 2">
    <name type="scientific">Henosepilachna vigintioctopunctata</name>
    <dbReference type="NCBI Taxonomy" id="420089"/>
    <lineage>
        <taxon>Eukaryota</taxon>
        <taxon>Metazoa</taxon>
        <taxon>Ecdysozoa</taxon>
        <taxon>Arthropoda</taxon>
        <taxon>Hexapoda</taxon>
        <taxon>Insecta</taxon>
        <taxon>Pterygota</taxon>
        <taxon>Neoptera</taxon>
        <taxon>Endopterygota</taxon>
        <taxon>Coleoptera</taxon>
        <taxon>Polyphaga</taxon>
        <taxon>Cucujiformia</taxon>
        <taxon>Coccinelloidea</taxon>
        <taxon>Coccinellidae</taxon>
        <taxon>Epilachninae</taxon>
        <taxon>Epilachnini</taxon>
        <taxon>Henosepilachna</taxon>
    </lineage>
</organism>
<proteinExistence type="predicted"/>